<dbReference type="PROSITE" id="PS50082">
    <property type="entry name" value="WD_REPEATS_2"/>
    <property type="match status" value="3"/>
</dbReference>
<feature type="repeat" description="WD" evidence="6">
    <location>
        <begin position="292"/>
        <end position="326"/>
    </location>
</feature>
<feature type="region of interest" description="Disordered" evidence="7">
    <location>
        <begin position="105"/>
        <end position="124"/>
    </location>
</feature>
<evidence type="ECO:0000256" key="1">
    <source>
        <dbReference type="ARBA" id="ARBA00004123"/>
    </source>
</evidence>
<evidence type="ECO:0000313" key="10">
    <source>
        <dbReference type="Proteomes" id="UP000327044"/>
    </source>
</evidence>
<evidence type="ECO:0000256" key="7">
    <source>
        <dbReference type="SAM" id="MobiDB-lite"/>
    </source>
</evidence>
<dbReference type="Pfam" id="PF00400">
    <property type="entry name" value="WD40"/>
    <property type="match status" value="3"/>
</dbReference>
<name>A0A5N4A576_PHOPY</name>
<dbReference type="FunCoup" id="A0A5N4A576">
    <property type="interactions" value="1170"/>
</dbReference>
<dbReference type="GO" id="GO:0005730">
    <property type="term" value="C:nucleolus"/>
    <property type="evidence" value="ECO:0007669"/>
    <property type="project" value="TreeGrafter"/>
</dbReference>
<comment type="subcellular location">
    <subcellularLocation>
        <location evidence="1">Nucleus</location>
    </subcellularLocation>
</comment>
<dbReference type="AlphaFoldDB" id="A0A5N4A576"/>
<dbReference type="InParanoid" id="A0A5N4A576"/>
<evidence type="ECO:0000256" key="6">
    <source>
        <dbReference type="PROSITE-ProRule" id="PRU00221"/>
    </source>
</evidence>
<reference evidence="9 10" key="1">
    <citation type="journal article" date="2018" name="Elife">
        <title>Firefly genomes illuminate parallel origins of bioluminescence in beetles.</title>
        <authorList>
            <person name="Fallon T.R."/>
            <person name="Lower S.E."/>
            <person name="Chang C.H."/>
            <person name="Bessho-Uehara M."/>
            <person name="Martin G.J."/>
            <person name="Bewick A.J."/>
            <person name="Behringer M."/>
            <person name="Debat H.J."/>
            <person name="Wong I."/>
            <person name="Day J.C."/>
            <person name="Suvorov A."/>
            <person name="Silva C.J."/>
            <person name="Stanger-Hall K.F."/>
            <person name="Hall D.W."/>
            <person name="Schmitz R.J."/>
            <person name="Nelson D.R."/>
            <person name="Lewis S.M."/>
            <person name="Shigenobu S."/>
            <person name="Bybee S.M."/>
            <person name="Larracuente A.M."/>
            <person name="Oba Y."/>
            <person name="Weng J.K."/>
        </authorList>
    </citation>
    <scope>NUCLEOTIDE SEQUENCE [LARGE SCALE GENOMIC DNA]</scope>
    <source>
        <strain evidence="9">1611_PpyrPB1</strain>
        <tissue evidence="9">Whole body</tissue>
    </source>
</reference>
<dbReference type="Gene3D" id="2.130.10.10">
    <property type="entry name" value="YVTN repeat-like/Quinoprotein amine dehydrogenase"/>
    <property type="match status" value="1"/>
</dbReference>
<dbReference type="InterPro" id="IPR036322">
    <property type="entry name" value="WD40_repeat_dom_sf"/>
</dbReference>
<dbReference type="PANTHER" id="PTHR45903">
    <property type="entry name" value="GLUTAMATE-RICH WD REPEAT-CONTAINING PROTEIN 1"/>
    <property type="match status" value="1"/>
</dbReference>
<dbReference type="OrthoDB" id="2161379at2759"/>
<dbReference type="InterPro" id="IPR019775">
    <property type="entry name" value="WD40_repeat_CS"/>
</dbReference>
<dbReference type="EMBL" id="VVIM01000010">
    <property type="protein sequence ID" value="KAB0792494.1"/>
    <property type="molecule type" value="Genomic_DNA"/>
</dbReference>
<dbReference type="InterPro" id="IPR022052">
    <property type="entry name" value="Histone-bd_RBBP4-like_N"/>
</dbReference>
<dbReference type="Proteomes" id="UP000327044">
    <property type="component" value="Unassembled WGS sequence"/>
</dbReference>
<evidence type="ECO:0000313" key="9">
    <source>
        <dbReference type="EMBL" id="KAB0792494.1"/>
    </source>
</evidence>
<dbReference type="PRINTS" id="PR00320">
    <property type="entry name" value="GPROTEINBRPT"/>
</dbReference>
<feature type="domain" description="Histone-binding protein RBBP4-like N-terminal" evidence="8">
    <location>
        <begin position="37"/>
        <end position="104"/>
    </location>
</feature>
<dbReference type="SMART" id="SM00320">
    <property type="entry name" value="WD40"/>
    <property type="match status" value="4"/>
</dbReference>
<dbReference type="SUPFAM" id="SSF50978">
    <property type="entry name" value="WD40 repeat-like"/>
    <property type="match status" value="1"/>
</dbReference>
<evidence type="ECO:0000256" key="2">
    <source>
        <dbReference type="ARBA" id="ARBA00022574"/>
    </source>
</evidence>
<evidence type="ECO:0000259" key="8">
    <source>
        <dbReference type="Pfam" id="PF12265"/>
    </source>
</evidence>
<evidence type="ECO:0000256" key="4">
    <source>
        <dbReference type="ARBA" id="ARBA00023242"/>
    </source>
</evidence>
<feature type="region of interest" description="Disordered" evidence="7">
    <location>
        <begin position="1"/>
        <end position="25"/>
    </location>
</feature>
<organism evidence="9 10">
    <name type="scientific">Photinus pyralis</name>
    <name type="common">Common eastern firefly</name>
    <name type="synonym">Lampyris pyralis</name>
    <dbReference type="NCBI Taxonomy" id="7054"/>
    <lineage>
        <taxon>Eukaryota</taxon>
        <taxon>Metazoa</taxon>
        <taxon>Ecdysozoa</taxon>
        <taxon>Arthropoda</taxon>
        <taxon>Hexapoda</taxon>
        <taxon>Insecta</taxon>
        <taxon>Pterygota</taxon>
        <taxon>Neoptera</taxon>
        <taxon>Endopterygota</taxon>
        <taxon>Coleoptera</taxon>
        <taxon>Polyphaga</taxon>
        <taxon>Elateriformia</taxon>
        <taxon>Elateroidea</taxon>
        <taxon>Lampyridae</taxon>
        <taxon>Lampyrinae</taxon>
        <taxon>Photinus</taxon>
    </lineage>
</organism>
<gene>
    <name evidence="9" type="ORF">PPYR_14453</name>
</gene>
<comment type="caution">
    <text evidence="9">The sequence shown here is derived from an EMBL/GenBank/DDBJ whole genome shotgun (WGS) entry which is preliminary data.</text>
</comment>
<evidence type="ECO:0000256" key="3">
    <source>
        <dbReference type="ARBA" id="ARBA00022737"/>
    </source>
</evidence>
<protein>
    <recommendedName>
        <fullName evidence="5">Glutamate-rich WD repeat-containing protein 1</fullName>
    </recommendedName>
</protein>
<feature type="compositionally biased region" description="Acidic residues" evidence="7">
    <location>
        <begin position="111"/>
        <end position="123"/>
    </location>
</feature>
<dbReference type="Pfam" id="PF12265">
    <property type="entry name" value="CAF1C_H4-bd"/>
    <property type="match status" value="1"/>
</dbReference>
<keyword evidence="2 6" id="KW-0853">WD repeat</keyword>
<dbReference type="InterPro" id="IPR020472">
    <property type="entry name" value="WD40_PAC1"/>
</dbReference>
<dbReference type="InterPro" id="IPR015943">
    <property type="entry name" value="WD40/YVTN_repeat-like_dom_sf"/>
</dbReference>
<dbReference type="GO" id="GO:0042254">
    <property type="term" value="P:ribosome biogenesis"/>
    <property type="evidence" value="ECO:0007669"/>
    <property type="project" value="TreeGrafter"/>
</dbReference>
<sequence>MSASKEECDEMQPMEEDNEQEPEKSVYLPGTVLEDGEELVCDPTAYVMLHQLQTGSPCLSFDVIPDNITRNEDSYPLTCYLVAGTQAMETHANNVIVMKLSNLHRTSKQSEEDDSDEEEEEEVQYPAMAASLIKHQGGINRTRCTALNGVVLAATWSELGRVNIWDLTQQLQAVNDRDLLKRYVKDNVGNAVKPLFTFAGHQQEGFAIDWNLLDHGVLATGDCKMDIHIWKPKEGGSWFVDQRPLIGHKSSVEDIQWSPNEPTVLASCSVDRSIRIWDIRAPPSKACMLTTENAHTSDVNVISWNRNEPFIVSGGDDGILNIWDLRRFAEKQPVATFKHHTGSITSVDWHPTDSAVFASSGSDDQITLWDLSVEKDDESEEIPGLPPQLLFIHQGQKDIKELHWHPQIPGLIISTALSDFNIFRTISI</sequence>
<accession>A0A5N4A576</accession>
<feature type="repeat" description="WD" evidence="6">
    <location>
        <begin position="245"/>
        <end position="280"/>
    </location>
</feature>
<feature type="compositionally biased region" description="Acidic residues" evidence="7">
    <location>
        <begin position="7"/>
        <end position="20"/>
    </location>
</feature>
<proteinExistence type="predicted"/>
<keyword evidence="10" id="KW-1185">Reference proteome</keyword>
<dbReference type="PROSITE" id="PS50294">
    <property type="entry name" value="WD_REPEATS_REGION"/>
    <property type="match status" value="3"/>
</dbReference>
<evidence type="ECO:0000256" key="5">
    <source>
        <dbReference type="ARBA" id="ARBA00040876"/>
    </source>
</evidence>
<feature type="repeat" description="WD" evidence="6">
    <location>
        <begin position="337"/>
        <end position="379"/>
    </location>
</feature>
<dbReference type="PANTHER" id="PTHR45903:SF1">
    <property type="entry name" value="GLUTAMATE-RICH WD REPEAT-CONTAINING PROTEIN 1"/>
    <property type="match status" value="1"/>
</dbReference>
<dbReference type="InterPro" id="IPR051972">
    <property type="entry name" value="Glutamate-rich_WD_repeat"/>
</dbReference>
<keyword evidence="4" id="KW-0539">Nucleus</keyword>
<dbReference type="PROSITE" id="PS00678">
    <property type="entry name" value="WD_REPEATS_1"/>
    <property type="match status" value="2"/>
</dbReference>
<keyword evidence="3" id="KW-0677">Repeat</keyword>
<dbReference type="InterPro" id="IPR001680">
    <property type="entry name" value="WD40_rpt"/>
</dbReference>